<dbReference type="SFLD" id="SFLDG00002">
    <property type="entry name" value="C1.7:_P-type_atpase_like"/>
    <property type="match status" value="1"/>
</dbReference>
<dbReference type="EC" id="7.2.2.14" evidence="4"/>
<comment type="subcellular location">
    <subcellularLocation>
        <location evidence="2">Cell inner membrane</location>
        <topology evidence="2">Multi-pass membrane protein</topology>
    </subcellularLocation>
</comment>
<feature type="transmembrane region" description="Helical" evidence="18">
    <location>
        <begin position="1154"/>
        <end position="1176"/>
    </location>
</feature>
<dbReference type="Gene3D" id="1.20.1110.10">
    <property type="entry name" value="Calcium-transporting ATPase, transmembrane domain"/>
    <property type="match status" value="1"/>
</dbReference>
<evidence type="ECO:0000256" key="2">
    <source>
        <dbReference type="ARBA" id="ARBA00004429"/>
    </source>
</evidence>
<organism evidence="20 21">
    <name type="scientific">Pseudomonas fluorescens</name>
    <dbReference type="NCBI Taxonomy" id="294"/>
    <lineage>
        <taxon>Bacteria</taxon>
        <taxon>Pseudomonadati</taxon>
        <taxon>Pseudomonadota</taxon>
        <taxon>Gammaproteobacteria</taxon>
        <taxon>Pseudomonadales</taxon>
        <taxon>Pseudomonadaceae</taxon>
        <taxon>Pseudomonas</taxon>
    </lineage>
</organism>
<accession>A0A7Z3C4J1</accession>
<evidence type="ECO:0000256" key="8">
    <source>
        <dbReference type="ARBA" id="ARBA00022553"/>
    </source>
</evidence>
<dbReference type="InterPro" id="IPR023298">
    <property type="entry name" value="ATPase_P-typ_TM_dom_sf"/>
</dbReference>
<dbReference type="PROSITE" id="PS00154">
    <property type="entry name" value="ATPASE_E1_E2"/>
    <property type="match status" value="1"/>
</dbReference>
<feature type="transmembrane region" description="Helical" evidence="18">
    <location>
        <begin position="138"/>
        <end position="162"/>
    </location>
</feature>
<proteinExistence type="inferred from homology"/>
<dbReference type="InterPro" id="IPR006415">
    <property type="entry name" value="P-type_ATPase_IIIB"/>
</dbReference>
<reference evidence="20 21" key="1">
    <citation type="submission" date="2018-03" db="EMBL/GenBank/DDBJ databases">
        <title>Complete genome sequence of Pseudomonas fluorescens sp. G7.</title>
        <authorList>
            <person name="Gao C.-H."/>
            <person name="Li Z."/>
            <person name="Cai P."/>
        </authorList>
    </citation>
    <scope>NUCLEOTIDE SEQUENCE [LARGE SCALE GENOMIC DNA]</scope>
    <source>
        <strain evidence="20 21">G7</strain>
    </source>
</reference>
<evidence type="ECO:0000256" key="7">
    <source>
        <dbReference type="ARBA" id="ARBA00022519"/>
    </source>
</evidence>
<dbReference type="InterPro" id="IPR023214">
    <property type="entry name" value="HAD_sf"/>
</dbReference>
<dbReference type="GO" id="GO:0005886">
    <property type="term" value="C:plasma membrane"/>
    <property type="evidence" value="ECO:0007669"/>
    <property type="project" value="UniProtKB-SubCell"/>
</dbReference>
<keyword evidence="7" id="KW-0997">Cell inner membrane</keyword>
<dbReference type="SFLD" id="SFLDF00027">
    <property type="entry name" value="p-type_atpase"/>
    <property type="match status" value="1"/>
</dbReference>
<evidence type="ECO:0000256" key="5">
    <source>
        <dbReference type="ARBA" id="ARBA00013555"/>
    </source>
</evidence>
<keyword evidence="9 18" id="KW-0812">Transmembrane</keyword>
<dbReference type="InterPro" id="IPR004014">
    <property type="entry name" value="ATPase_P-typ_cation-transptr_N"/>
</dbReference>
<keyword evidence="12" id="KW-0460">Magnesium</keyword>
<evidence type="ECO:0000256" key="14">
    <source>
        <dbReference type="ARBA" id="ARBA00022989"/>
    </source>
</evidence>
<dbReference type="GO" id="GO:0016887">
    <property type="term" value="F:ATP hydrolysis activity"/>
    <property type="evidence" value="ECO:0007669"/>
    <property type="project" value="InterPro"/>
</dbReference>
<dbReference type="InterPro" id="IPR036412">
    <property type="entry name" value="HAD-like_sf"/>
</dbReference>
<feature type="transmembrane region" description="Helical" evidence="18">
    <location>
        <begin position="1091"/>
        <end position="1111"/>
    </location>
</feature>
<dbReference type="InterPro" id="IPR001757">
    <property type="entry name" value="P_typ_ATPase"/>
</dbReference>
<feature type="transmembrane region" description="Helical" evidence="18">
    <location>
        <begin position="234"/>
        <end position="257"/>
    </location>
</feature>
<dbReference type="NCBIfam" id="TIGR00374">
    <property type="entry name" value="flippase-like domain"/>
    <property type="match status" value="1"/>
</dbReference>
<dbReference type="GO" id="GO:0015444">
    <property type="term" value="F:P-type magnesium transporter activity"/>
    <property type="evidence" value="ECO:0007669"/>
    <property type="project" value="UniProtKB-EC"/>
</dbReference>
<dbReference type="EMBL" id="CP027561">
    <property type="protein sequence ID" value="QJP95417.1"/>
    <property type="molecule type" value="Genomic_DNA"/>
</dbReference>
<comment type="function">
    <text evidence="1">Mediates magnesium influx to the cytosol.</text>
</comment>
<comment type="similarity">
    <text evidence="3">Belongs to the cation transport ATPase (P-type) (TC 3.A.3) family. Type IIIB subfamily.</text>
</comment>
<feature type="domain" description="Cation-transporting P-type ATPase N-terminal" evidence="19">
    <location>
        <begin position="351"/>
        <end position="422"/>
    </location>
</feature>
<dbReference type="Proteomes" id="UP000501669">
    <property type="component" value="Chromosome"/>
</dbReference>
<evidence type="ECO:0000256" key="10">
    <source>
        <dbReference type="ARBA" id="ARBA00022741"/>
    </source>
</evidence>
<dbReference type="InterPro" id="IPR023299">
    <property type="entry name" value="ATPase_P-typ_cyto_dom_N"/>
</dbReference>
<feature type="transmembrane region" description="Helical" evidence="18">
    <location>
        <begin position="614"/>
        <end position="639"/>
    </location>
</feature>
<evidence type="ECO:0000256" key="4">
    <source>
        <dbReference type="ARBA" id="ARBA00012786"/>
    </source>
</evidence>
<dbReference type="InterPro" id="IPR018303">
    <property type="entry name" value="ATPase_P-typ_P_site"/>
</dbReference>
<keyword evidence="10" id="KW-0547">Nucleotide-binding</keyword>
<dbReference type="InterPro" id="IPR059000">
    <property type="entry name" value="ATPase_P-type_domA"/>
</dbReference>
<feature type="transmembrane region" description="Helical" evidence="18">
    <location>
        <begin position="269"/>
        <end position="289"/>
    </location>
</feature>
<evidence type="ECO:0000313" key="20">
    <source>
        <dbReference type="EMBL" id="QJP95417.1"/>
    </source>
</evidence>
<dbReference type="Pfam" id="PF13246">
    <property type="entry name" value="Cation_ATPase"/>
    <property type="match status" value="1"/>
</dbReference>
<evidence type="ECO:0000256" key="15">
    <source>
        <dbReference type="ARBA" id="ARBA00023136"/>
    </source>
</evidence>
<evidence type="ECO:0000256" key="16">
    <source>
        <dbReference type="ARBA" id="ARBA00029806"/>
    </source>
</evidence>
<protein>
    <recommendedName>
        <fullName evidence="5">Magnesium-transporting ATPase, P-type 1</fullName>
        <ecNumber evidence="4">7.2.2.14</ecNumber>
    </recommendedName>
    <alternativeName>
        <fullName evidence="16">Mg(2+) transport ATPase, P-type 1</fullName>
    </alternativeName>
</protein>
<evidence type="ECO:0000259" key="19">
    <source>
        <dbReference type="SMART" id="SM00831"/>
    </source>
</evidence>
<feature type="transmembrane region" description="Helical" evidence="18">
    <location>
        <begin position="174"/>
        <end position="197"/>
    </location>
</feature>
<dbReference type="Pfam" id="PF08282">
    <property type="entry name" value="Hydrolase_3"/>
    <property type="match status" value="1"/>
</dbReference>
<dbReference type="SUPFAM" id="SSF56784">
    <property type="entry name" value="HAD-like"/>
    <property type="match status" value="1"/>
</dbReference>
<evidence type="ECO:0000256" key="6">
    <source>
        <dbReference type="ARBA" id="ARBA00022475"/>
    </source>
</evidence>
<keyword evidence="8" id="KW-0597">Phosphoprotein</keyword>
<dbReference type="SMART" id="SM00831">
    <property type="entry name" value="Cation_ATPase_N"/>
    <property type="match status" value="1"/>
</dbReference>
<keyword evidence="13" id="KW-1278">Translocase</keyword>
<dbReference type="InterPro" id="IPR006068">
    <property type="entry name" value="ATPase_P-typ_cation-transptr_C"/>
</dbReference>
<evidence type="ECO:0000256" key="18">
    <source>
        <dbReference type="SAM" id="Phobius"/>
    </source>
</evidence>
<dbReference type="InterPro" id="IPR022791">
    <property type="entry name" value="L-PG_synthase/AglD"/>
</dbReference>
<feature type="transmembrane region" description="Helical" evidence="18">
    <location>
        <begin position="426"/>
        <end position="443"/>
    </location>
</feature>
<keyword evidence="15 18" id="KW-0472">Membrane</keyword>
<feature type="transmembrane region" description="Helical" evidence="18">
    <location>
        <begin position="109"/>
        <end position="132"/>
    </location>
</feature>
<dbReference type="Gene3D" id="3.40.50.1000">
    <property type="entry name" value="HAD superfamily/HAD-like"/>
    <property type="match status" value="1"/>
</dbReference>
<dbReference type="PRINTS" id="PR01836">
    <property type="entry name" value="MGATPASE"/>
</dbReference>
<evidence type="ECO:0000256" key="9">
    <source>
        <dbReference type="ARBA" id="ARBA00022692"/>
    </source>
</evidence>
<dbReference type="InterPro" id="IPR008250">
    <property type="entry name" value="ATPase_P-typ_transduc_dom_A_sf"/>
</dbReference>
<evidence type="ECO:0000256" key="1">
    <source>
        <dbReference type="ARBA" id="ARBA00003954"/>
    </source>
</evidence>
<evidence type="ECO:0000256" key="12">
    <source>
        <dbReference type="ARBA" id="ARBA00022842"/>
    </source>
</evidence>
<keyword evidence="14 18" id="KW-1133">Transmembrane helix</keyword>
<feature type="transmembrane region" description="Helical" evidence="18">
    <location>
        <begin position="1062"/>
        <end position="1085"/>
    </location>
</feature>
<name>A0A7Z3C4J1_PSEFL</name>
<dbReference type="PANTHER" id="PTHR42861">
    <property type="entry name" value="CALCIUM-TRANSPORTING ATPASE"/>
    <property type="match status" value="1"/>
</dbReference>
<feature type="transmembrane region" description="Helical" evidence="18">
    <location>
        <begin position="26"/>
        <end position="46"/>
    </location>
</feature>
<dbReference type="AlphaFoldDB" id="A0A7Z3C4J1"/>
<dbReference type="NCBIfam" id="TIGR01494">
    <property type="entry name" value="ATPase_P-type"/>
    <property type="match status" value="2"/>
</dbReference>
<dbReference type="NCBIfam" id="TIGR01524">
    <property type="entry name" value="ATPase-IIIB_Mg"/>
    <property type="match status" value="1"/>
</dbReference>
<dbReference type="RefSeq" id="WP_169430138.1">
    <property type="nucleotide sequence ID" value="NZ_CP027561.1"/>
</dbReference>
<keyword evidence="11" id="KW-0067">ATP-binding</keyword>
<dbReference type="Pfam" id="PF00122">
    <property type="entry name" value="E1-E2_ATPase"/>
    <property type="match status" value="1"/>
</dbReference>
<gene>
    <name evidence="20" type="primary">mgtA</name>
    <name evidence="20" type="ORF">C6Y56_12725</name>
</gene>
<dbReference type="Gene3D" id="2.70.150.10">
    <property type="entry name" value="Calcium-transporting ATPase, cytoplasmic transduction domain A"/>
    <property type="match status" value="1"/>
</dbReference>
<feature type="transmembrane region" description="Helical" evidence="18">
    <location>
        <begin position="1123"/>
        <end position="1142"/>
    </location>
</feature>
<evidence type="ECO:0000256" key="11">
    <source>
        <dbReference type="ARBA" id="ARBA00022840"/>
    </source>
</evidence>
<dbReference type="InterPro" id="IPR044492">
    <property type="entry name" value="P_typ_ATPase_HD_dom"/>
</dbReference>
<evidence type="ECO:0000256" key="3">
    <source>
        <dbReference type="ARBA" id="ARBA00008746"/>
    </source>
</evidence>
<comment type="catalytic activity">
    <reaction evidence="17">
        <text>Mg(2+)(out) + ATP + H2O = Mg(2+)(in) + ADP + phosphate + H(+)</text>
        <dbReference type="Rhea" id="RHEA:10260"/>
        <dbReference type="ChEBI" id="CHEBI:15377"/>
        <dbReference type="ChEBI" id="CHEBI:15378"/>
        <dbReference type="ChEBI" id="CHEBI:18420"/>
        <dbReference type="ChEBI" id="CHEBI:30616"/>
        <dbReference type="ChEBI" id="CHEBI:43474"/>
        <dbReference type="ChEBI" id="CHEBI:456216"/>
        <dbReference type="EC" id="7.2.2.14"/>
    </reaction>
</comment>
<keyword evidence="6" id="KW-1003">Cell membrane</keyword>
<evidence type="ECO:0000256" key="13">
    <source>
        <dbReference type="ARBA" id="ARBA00022967"/>
    </source>
</evidence>
<dbReference type="SUPFAM" id="SSF81653">
    <property type="entry name" value="Calcium ATPase, transduction domain A"/>
    <property type="match status" value="1"/>
</dbReference>
<feature type="transmembrane region" description="Helical" evidence="18">
    <location>
        <begin position="66"/>
        <end position="88"/>
    </location>
</feature>
<dbReference type="Pfam" id="PF03706">
    <property type="entry name" value="LPG_synthase_TM"/>
    <property type="match status" value="1"/>
</dbReference>
<dbReference type="SFLD" id="SFLDS00003">
    <property type="entry name" value="Haloacid_Dehalogenase"/>
    <property type="match status" value="1"/>
</dbReference>
<dbReference type="Pfam" id="PF00689">
    <property type="entry name" value="Cation_ATPase_C"/>
    <property type="match status" value="1"/>
</dbReference>
<feature type="transmembrane region" description="Helical" evidence="18">
    <location>
        <begin position="404"/>
        <end position="420"/>
    </location>
</feature>
<dbReference type="Gene3D" id="3.40.1110.10">
    <property type="entry name" value="Calcium-transporting ATPase, cytoplasmic domain N"/>
    <property type="match status" value="1"/>
</dbReference>
<feature type="transmembrane region" description="Helical" evidence="18">
    <location>
        <begin position="588"/>
        <end position="608"/>
    </location>
</feature>
<evidence type="ECO:0000313" key="21">
    <source>
        <dbReference type="Proteomes" id="UP000501669"/>
    </source>
</evidence>
<dbReference type="SUPFAM" id="SSF81665">
    <property type="entry name" value="Calcium ATPase, transmembrane domain M"/>
    <property type="match status" value="1"/>
</dbReference>
<evidence type="ECO:0000256" key="17">
    <source>
        <dbReference type="ARBA" id="ARBA00047295"/>
    </source>
</evidence>
<dbReference type="GO" id="GO:0005524">
    <property type="term" value="F:ATP binding"/>
    <property type="evidence" value="ECO:0007669"/>
    <property type="project" value="UniProtKB-KW"/>
</dbReference>
<sequence length="1198" mass="129311">MALKPPVSEIHRRPALELDRHYSRSALWLTWLLGAAMFATVVAVALHFTDVESFSRLLTQAQPQWLIVAFVLQALTYVAQGQVFRVVLKAAGQDLSLWVAGKLSVMKLFVDQALPSSGISGAFAVVASFVRLGFARPVVLACLVLDLSGYFLAYALSVGLALPVIIVQGHGTTAVLTTCVIFVAFSLLLAIVTPGLAGNARLTTHVPGQRLAIVARSLALLTGADRRLVRNHLLLLRITLLELAIILLDSTTLWVLVRSLGVSAPPLGLFAGFMLASVLRSIGIVPGGLGAFEAAAVVTMHWAGIDVAVALSATLLFRGLTFWLPMLPGLWLAHREWHSSAHGHGPAANTDYWSPAVSQLFSTLHSGPAGLSHAQARARRRRAPTPIKDRPQGLGRLVLEQMRTPLVLILIAGAGIAVWVGDWLDAAIVGCIVLISAVLSAWYENRASRAVEQLRSKIALRATVRREGHLLDVAASDVVPGDILVLSAGSLIAADGRILQALDCFIGESLLTGETYPVEKAPGDCAPEATLAQRHNCVFMGTSVRSGSAEVLVTRYGQDSEIGHIARTLALRPPETEFERGLRHFGGLLLRVMLVITIVVFGINILLHRPPLDTLMFAIALSIGLSPELLPAILSITLAKGAQRMAGKGVIVRHLNAIENLGTIDILCTDKTGTLTRGVVVLDAAMDVEGIAAPSVLQLAVLNASLQTGMRNAMDDAITLAGKDLGTDDGVRKIDEIPYDFVRKRLSVVVSQKSPAPRLMITKGALDNVLQVCTHVRRGGQSLALDSAERALIAQRFGEWSEQGFRVLGLATRELPEQMHYGREDERDMSFRGFLLFFDPPEPGVTETIATLDRLGVQVKIISGDNHLVVRHVGRAVGLPVERIMTGAELAAMKDEALMHLAARTTLFAEVDPNQKERIIRALQKTGHVVGYMGDGINDAPALQVADIGISVDNAADVAKQAADFVLLEHDLDVLREGIEEGRHTFANTLKYISIVSSANFGNMISMALASLALPFLPLLAKQILLNNFLADIPSMGIASDNVDREWQSTPHRWDINQIRNFMVVFGLVSSLFDLMTFAALYLLSQMVPEVFRSGWFVESLLTQLLTIFIVRTYKPFYRSRPATLLMVSALAVGLLAIGLPYSPMAASLGLAPLPLPILASVLAISLLYTICAEGAKRVFYHRQRSPQRCARGGAVIG</sequence>